<dbReference type="SUPFAM" id="SSF56300">
    <property type="entry name" value="Metallo-dependent phosphatases"/>
    <property type="match status" value="1"/>
</dbReference>
<dbReference type="RefSeq" id="WP_092073392.1">
    <property type="nucleotide sequence ID" value="NZ_FNHB01000006.1"/>
</dbReference>
<protein>
    <recommendedName>
        <fullName evidence="2">Calcineurin-like phosphoesterase domain-containing protein</fullName>
    </recommendedName>
</protein>
<dbReference type="GO" id="GO:0016787">
    <property type="term" value="F:hydrolase activity"/>
    <property type="evidence" value="ECO:0007669"/>
    <property type="project" value="InterPro"/>
</dbReference>
<proteinExistence type="predicted"/>
<accession>A0A1G9UNP3</accession>
<feature type="transmembrane region" description="Helical" evidence="1">
    <location>
        <begin position="42"/>
        <end position="60"/>
    </location>
</feature>
<dbReference type="Proteomes" id="UP000214880">
    <property type="component" value="Unassembled WGS sequence"/>
</dbReference>
<dbReference type="Gene3D" id="3.60.21.10">
    <property type="match status" value="1"/>
</dbReference>
<dbReference type="AlphaFoldDB" id="A0A1G9UNP3"/>
<sequence length="392" mass="43704">MHGPTKLSILISFVIIIAISWIVYRLLKKCFSGYDTLFFRRFYWLTSATVAIGLTIIRTVQPGLISAEFFRIAFSWLMGQIIVLLLSPVFYSAYRLAAAGTGKTSAASDTMLSRRRFLRAAGSMVPLAALGISTYGVYSGGSHIAVQRHQLFLPQLPAYLDKLKIAQLSDTHIGLFFSVAKLEETLAAVRREQPDMLVITGDFLDDLSLLEPAMHQLSKLAGELKHGIYFSWGNHEYFRDINKIRQAFKATPVTVLANGSHLIIDAKQPFYILGVDYPWAERGLDQIAKRKAMFEQAIKDVPENAFKILLSHHPDFIDNAFSAGIPLTLTGHTHGGQIALFGQSLLPVTYQYMRGLYQHHNSYGYVSTGAGSWFPFRLGCPAEFAVFTLHCG</sequence>
<feature type="transmembrane region" description="Helical" evidence="1">
    <location>
        <begin position="6"/>
        <end position="27"/>
    </location>
</feature>
<evidence type="ECO:0000313" key="3">
    <source>
        <dbReference type="EMBL" id="SDM61572.1"/>
    </source>
</evidence>
<dbReference type="CDD" id="cd07385">
    <property type="entry name" value="MPP_YkuE_C"/>
    <property type="match status" value="1"/>
</dbReference>
<evidence type="ECO:0000256" key="1">
    <source>
        <dbReference type="SAM" id="Phobius"/>
    </source>
</evidence>
<keyword evidence="1" id="KW-0472">Membrane</keyword>
<name>A0A1G9UNP3_9FIRM</name>
<feature type="transmembrane region" description="Helical" evidence="1">
    <location>
        <begin position="117"/>
        <end position="138"/>
    </location>
</feature>
<organism evidence="3 4">
    <name type="scientific">Dendrosporobacter quercicolus</name>
    <dbReference type="NCBI Taxonomy" id="146817"/>
    <lineage>
        <taxon>Bacteria</taxon>
        <taxon>Bacillati</taxon>
        <taxon>Bacillota</taxon>
        <taxon>Negativicutes</taxon>
        <taxon>Selenomonadales</taxon>
        <taxon>Sporomusaceae</taxon>
        <taxon>Dendrosporobacter</taxon>
    </lineage>
</organism>
<dbReference type="InterPro" id="IPR029052">
    <property type="entry name" value="Metallo-depent_PP-like"/>
</dbReference>
<dbReference type="Pfam" id="PF00149">
    <property type="entry name" value="Metallophos"/>
    <property type="match status" value="1"/>
</dbReference>
<evidence type="ECO:0000259" key="2">
    <source>
        <dbReference type="Pfam" id="PF00149"/>
    </source>
</evidence>
<keyword evidence="1" id="KW-1133">Transmembrane helix</keyword>
<gene>
    <name evidence="3" type="ORF">SAMN04488502_10610</name>
</gene>
<evidence type="ECO:0000313" key="4">
    <source>
        <dbReference type="Proteomes" id="UP000214880"/>
    </source>
</evidence>
<reference evidence="3 4" key="1">
    <citation type="submission" date="2016-10" db="EMBL/GenBank/DDBJ databases">
        <authorList>
            <person name="de Groot N.N."/>
        </authorList>
    </citation>
    <scope>NUCLEOTIDE SEQUENCE [LARGE SCALE GENOMIC DNA]</scope>
    <source>
        <strain evidence="3 4">DSM 1736</strain>
    </source>
</reference>
<dbReference type="PANTHER" id="PTHR31302:SF0">
    <property type="entry name" value="TRANSMEMBRANE PROTEIN WITH METALLOPHOSPHOESTERASE DOMAIN"/>
    <property type="match status" value="1"/>
</dbReference>
<dbReference type="EMBL" id="FNHB01000006">
    <property type="protein sequence ID" value="SDM61572.1"/>
    <property type="molecule type" value="Genomic_DNA"/>
</dbReference>
<dbReference type="InterPro" id="IPR051158">
    <property type="entry name" value="Metallophosphoesterase_sf"/>
</dbReference>
<dbReference type="PANTHER" id="PTHR31302">
    <property type="entry name" value="TRANSMEMBRANE PROTEIN WITH METALLOPHOSPHOESTERASE DOMAIN-RELATED"/>
    <property type="match status" value="1"/>
</dbReference>
<keyword evidence="4" id="KW-1185">Reference proteome</keyword>
<feature type="domain" description="Calcineurin-like phosphoesterase" evidence="2">
    <location>
        <begin position="163"/>
        <end position="334"/>
    </location>
</feature>
<dbReference type="InterPro" id="IPR004843">
    <property type="entry name" value="Calcineurin-like_PHP"/>
</dbReference>
<keyword evidence="1" id="KW-0812">Transmembrane</keyword>
<feature type="transmembrane region" description="Helical" evidence="1">
    <location>
        <begin position="72"/>
        <end position="96"/>
    </location>
</feature>